<dbReference type="Proteomes" id="UP001194746">
    <property type="component" value="Unassembled WGS sequence"/>
</dbReference>
<keyword evidence="3" id="KW-1185">Reference proteome</keyword>
<feature type="chain" id="PRO_5042226949" evidence="1">
    <location>
        <begin position="19"/>
        <end position="189"/>
    </location>
</feature>
<organism evidence="2 3">
    <name type="scientific">Aspergillus nanangensis</name>
    <dbReference type="NCBI Taxonomy" id="2582783"/>
    <lineage>
        <taxon>Eukaryota</taxon>
        <taxon>Fungi</taxon>
        <taxon>Dikarya</taxon>
        <taxon>Ascomycota</taxon>
        <taxon>Pezizomycotina</taxon>
        <taxon>Eurotiomycetes</taxon>
        <taxon>Eurotiomycetidae</taxon>
        <taxon>Eurotiales</taxon>
        <taxon>Aspergillaceae</taxon>
        <taxon>Aspergillus</taxon>
        <taxon>Aspergillus subgen. Circumdati</taxon>
    </lineage>
</organism>
<protein>
    <submittedName>
        <fullName evidence="2">Uncharacterized protein</fullName>
    </submittedName>
</protein>
<evidence type="ECO:0000256" key="1">
    <source>
        <dbReference type="SAM" id="SignalP"/>
    </source>
</evidence>
<feature type="signal peptide" evidence="1">
    <location>
        <begin position="1"/>
        <end position="18"/>
    </location>
</feature>
<sequence length="189" mass="20455">MRTYSIFAPAFAAALGMATVIPDTGKASDLPSLPNGFFSGVNHANGSSTLSFEATGEVLTFKPSHDQVRVQKRTPPFGHTDCWTFQPELNHAGVDAGVAAFRNRLSFSGFDLGHDAGPAYYGFNNDGVYVYFCYNTKAIARGTVEMEDLDFATYWTDVDCGPYKPGFFQWDSPLLFGKTLSGTAVCLGS</sequence>
<reference evidence="2" key="1">
    <citation type="journal article" date="2019" name="Beilstein J. Org. Chem.">
        <title>Nanangenines: drimane sesquiterpenoids as the dominant metabolite cohort of a novel Australian fungus, Aspergillus nanangensis.</title>
        <authorList>
            <person name="Lacey H.J."/>
            <person name="Gilchrist C.L.M."/>
            <person name="Crombie A."/>
            <person name="Kalaitzis J.A."/>
            <person name="Vuong D."/>
            <person name="Rutledge P.J."/>
            <person name="Turner P."/>
            <person name="Pitt J.I."/>
            <person name="Lacey E."/>
            <person name="Chooi Y.H."/>
            <person name="Piggott A.M."/>
        </authorList>
    </citation>
    <scope>NUCLEOTIDE SEQUENCE</scope>
    <source>
        <strain evidence="2">MST-FP2251</strain>
    </source>
</reference>
<comment type="caution">
    <text evidence="2">The sequence shown here is derived from an EMBL/GenBank/DDBJ whole genome shotgun (WGS) entry which is preliminary data.</text>
</comment>
<dbReference type="AlphaFoldDB" id="A0AAD4CM76"/>
<evidence type="ECO:0000313" key="2">
    <source>
        <dbReference type="EMBL" id="KAF9888818.1"/>
    </source>
</evidence>
<dbReference type="EMBL" id="VCAU01000042">
    <property type="protein sequence ID" value="KAF9888818.1"/>
    <property type="molecule type" value="Genomic_DNA"/>
</dbReference>
<gene>
    <name evidence="2" type="ORF">FE257_008187</name>
</gene>
<proteinExistence type="predicted"/>
<keyword evidence="1" id="KW-0732">Signal</keyword>
<reference evidence="2" key="2">
    <citation type="submission" date="2020-02" db="EMBL/GenBank/DDBJ databases">
        <authorList>
            <person name="Gilchrist C.L.M."/>
            <person name="Chooi Y.-H."/>
        </authorList>
    </citation>
    <scope>NUCLEOTIDE SEQUENCE</scope>
    <source>
        <strain evidence="2">MST-FP2251</strain>
    </source>
</reference>
<evidence type="ECO:0000313" key="3">
    <source>
        <dbReference type="Proteomes" id="UP001194746"/>
    </source>
</evidence>
<name>A0AAD4CM76_ASPNN</name>
<accession>A0AAD4CM76</accession>